<evidence type="ECO:0000313" key="2">
    <source>
        <dbReference type="Proteomes" id="UP000248405"/>
    </source>
</evidence>
<sequence>MTVNPITPDRSRSRLETIRGQSVNRESRAIIKKNYCNVGVKELGQCLTGSILGAR</sequence>
<gene>
    <name evidence="1" type="ORF">BO88DRAFT_409179</name>
</gene>
<protein>
    <submittedName>
        <fullName evidence="1">Uncharacterized protein</fullName>
    </submittedName>
</protein>
<dbReference type="RefSeq" id="XP_025557295.1">
    <property type="nucleotide sequence ID" value="XM_025707898.1"/>
</dbReference>
<accession>A0A319AVV5</accession>
<organism evidence="1 2">
    <name type="scientific">Aspergillus vadensis (strain CBS 113365 / IMI 142717 / IBT 24658)</name>
    <dbReference type="NCBI Taxonomy" id="1448311"/>
    <lineage>
        <taxon>Eukaryota</taxon>
        <taxon>Fungi</taxon>
        <taxon>Dikarya</taxon>
        <taxon>Ascomycota</taxon>
        <taxon>Pezizomycotina</taxon>
        <taxon>Eurotiomycetes</taxon>
        <taxon>Eurotiomycetidae</taxon>
        <taxon>Eurotiales</taxon>
        <taxon>Aspergillaceae</taxon>
        <taxon>Aspergillus</taxon>
        <taxon>Aspergillus subgen. Circumdati</taxon>
    </lineage>
</organism>
<dbReference type="Proteomes" id="UP000248405">
    <property type="component" value="Unassembled WGS sequence"/>
</dbReference>
<name>A0A319AVV5_ASPVC</name>
<evidence type="ECO:0000313" key="1">
    <source>
        <dbReference type="EMBL" id="PYH63501.1"/>
    </source>
</evidence>
<reference evidence="1" key="1">
    <citation type="submission" date="2016-12" db="EMBL/GenBank/DDBJ databases">
        <title>The genomes of Aspergillus section Nigri reveals drivers in fungal speciation.</title>
        <authorList>
            <consortium name="DOE Joint Genome Institute"/>
            <person name="Vesth T.C."/>
            <person name="Nybo J."/>
            <person name="Theobald S."/>
            <person name="Brandl J."/>
            <person name="Frisvad J.C."/>
            <person name="Nielsen K.F."/>
            <person name="Lyhne E.K."/>
            <person name="Kogle M.E."/>
            <person name="Kuo A."/>
            <person name="Riley R."/>
            <person name="Clum A."/>
            <person name="Nolan M."/>
            <person name="Lipzen A."/>
            <person name="Salamov A."/>
            <person name="Henrissat B."/>
            <person name="Wiebenga A."/>
            <person name="De Vries R.P."/>
            <person name="Grigoriev I.V."/>
            <person name="Mortensen U.H."/>
            <person name="Andersen M.R."/>
            <person name="Baker S.E."/>
        </authorList>
    </citation>
    <scope>NUCLEOTIDE SEQUENCE [LARGE SCALE GENOMIC DNA]</scope>
    <source>
        <strain evidence="1">CBS 113365</strain>
    </source>
</reference>
<keyword evidence="2" id="KW-1185">Reference proteome</keyword>
<proteinExistence type="predicted"/>
<dbReference type="GeneID" id="37212490"/>
<dbReference type="AlphaFoldDB" id="A0A319AVV5"/>
<dbReference type="EMBL" id="KZ821653">
    <property type="protein sequence ID" value="PYH63501.1"/>
    <property type="molecule type" value="Genomic_DNA"/>
</dbReference>